<feature type="transmembrane region" description="Helical" evidence="6">
    <location>
        <begin position="54"/>
        <end position="76"/>
    </location>
</feature>
<feature type="transmembrane region" description="Helical" evidence="6">
    <location>
        <begin position="431"/>
        <end position="451"/>
    </location>
</feature>
<feature type="transmembrane region" description="Helical" evidence="6">
    <location>
        <begin position="161"/>
        <end position="179"/>
    </location>
</feature>
<feature type="transmembrane region" description="Helical" evidence="6">
    <location>
        <begin position="185"/>
        <end position="203"/>
    </location>
</feature>
<feature type="transmembrane region" description="Helical" evidence="6">
    <location>
        <begin position="302"/>
        <end position="322"/>
    </location>
</feature>
<feature type="transmembrane region" description="Helical" evidence="6">
    <location>
        <begin position="12"/>
        <end position="34"/>
    </location>
</feature>
<feature type="transmembrane region" description="Helical" evidence="6">
    <location>
        <begin position="259"/>
        <end position="281"/>
    </location>
</feature>
<evidence type="ECO:0000256" key="5">
    <source>
        <dbReference type="ARBA" id="ARBA00023136"/>
    </source>
</evidence>
<sequence length="494" mass="55436">MNLIDRLRRSNGAATNSIMLTFVQVITTVLGLIVTKLLSVHFSLQEYGTYSQALLVTTTVTSLSILGLTNATNYFYNRTKDEQQQRIYVATIFSLQYIVGVGCGVLVLVLRTPISRYFGNDALIGILPIVAFTPLFTNLIQMYQTQFVSIGKAKVIALRNLVVSIIRLIAVVVACYVLYNIITVLFVILCLDIAQIIYLYFLFKRYKNPIAIKDSRFNLTREILAFSIPMSIYVLTNSLSRDIDKYVISAFANTETLAIYTNAAKVLPFDMLTASLITVLVPIVTRLINQQKYDEAKNVFKLYLRIGYVLTFIFVGGAIAVSKDLMRFLYAEKFLVGLPVFIVYLFVDMIRFANVTTILSGAGKTKTLMTVSVVTMLCNAVFNVLGYKLIGMLGPALVTLILTACMTLALLHVGSKEIKTRIVDLFDFKELGIICLEICIVGTLIYFLSSFMRARSVSYVVSLITCYGIYIVILITLNYKRAIQCYRQLNQYKG</sequence>
<organism evidence="7">
    <name type="scientific">bioreactor metagenome</name>
    <dbReference type="NCBI Taxonomy" id="1076179"/>
    <lineage>
        <taxon>unclassified sequences</taxon>
        <taxon>metagenomes</taxon>
        <taxon>ecological metagenomes</taxon>
    </lineage>
</organism>
<dbReference type="PANTHER" id="PTHR30250">
    <property type="entry name" value="PST FAMILY PREDICTED COLANIC ACID TRANSPORTER"/>
    <property type="match status" value="1"/>
</dbReference>
<keyword evidence="2" id="KW-1003">Cell membrane</keyword>
<feature type="transmembrane region" description="Helical" evidence="6">
    <location>
        <begin position="392"/>
        <end position="411"/>
    </location>
</feature>
<feature type="transmembrane region" description="Helical" evidence="6">
    <location>
        <begin position="328"/>
        <end position="347"/>
    </location>
</feature>
<reference evidence="7" key="1">
    <citation type="submission" date="2019-08" db="EMBL/GenBank/DDBJ databases">
        <authorList>
            <person name="Kucharzyk K."/>
            <person name="Murdoch R.W."/>
            <person name="Higgins S."/>
            <person name="Loffler F."/>
        </authorList>
    </citation>
    <scope>NUCLEOTIDE SEQUENCE</scope>
</reference>
<evidence type="ECO:0000256" key="4">
    <source>
        <dbReference type="ARBA" id="ARBA00022989"/>
    </source>
</evidence>
<dbReference type="GO" id="GO:0005886">
    <property type="term" value="C:plasma membrane"/>
    <property type="evidence" value="ECO:0007669"/>
    <property type="project" value="UniProtKB-SubCell"/>
</dbReference>
<dbReference type="EMBL" id="VSSQ01009688">
    <property type="protein sequence ID" value="MPM42327.1"/>
    <property type="molecule type" value="Genomic_DNA"/>
</dbReference>
<feature type="transmembrane region" description="Helical" evidence="6">
    <location>
        <begin position="122"/>
        <end position="140"/>
    </location>
</feature>
<gene>
    <name evidence="7" type="ORF">SDC9_88992</name>
</gene>
<keyword evidence="4 6" id="KW-1133">Transmembrane helix</keyword>
<keyword evidence="5 6" id="KW-0472">Membrane</keyword>
<feature type="transmembrane region" description="Helical" evidence="6">
    <location>
        <begin position="88"/>
        <end position="110"/>
    </location>
</feature>
<evidence type="ECO:0000313" key="7">
    <source>
        <dbReference type="EMBL" id="MPM42327.1"/>
    </source>
</evidence>
<feature type="transmembrane region" description="Helical" evidence="6">
    <location>
        <begin position="457"/>
        <end position="479"/>
    </location>
</feature>
<dbReference type="Pfam" id="PF13440">
    <property type="entry name" value="Polysacc_synt_3"/>
    <property type="match status" value="1"/>
</dbReference>
<dbReference type="AlphaFoldDB" id="A0A644ZNM5"/>
<evidence type="ECO:0000256" key="3">
    <source>
        <dbReference type="ARBA" id="ARBA00022692"/>
    </source>
</evidence>
<comment type="caution">
    <text evidence="7">The sequence shown here is derived from an EMBL/GenBank/DDBJ whole genome shotgun (WGS) entry which is preliminary data.</text>
</comment>
<feature type="transmembrane region" description="Helical" evidence="6">
    <location>
        <begin position="223"/>
        <end position="239"/>
    </location>
</feature>
<proteinExistence type="predicted"/>
<accession>A0A644ZNM5</accession>
<name>A0A644ZNM5_9ZZZZ</name>
<comment type="subcellular location">
    <subcellularLocation>
        <location evidence="1">Cell membrane</location>
        <topology evidence="1">Multi-pass membrane protein</topology>
    </subcellularLocation>
</comment>
<dbReference type="PANTHER" id="PTHR30250:SF11">
    <property type="entry name" value="O-ANTIGEN TRANSPORTER-RELATED"/>
    <property type="match status" value="1"/>
</dbReference>
<feature type="transmembrane region" description="Helical" evidence="6">
    <location>
        <begin position="368"/>
        <end position="386"/>
    </location>
</feature>
<keyword evidence="3 6" id="KW-0812">Transmembrane</keyword>
<evidence type="ECO:0000256" key="2">
    <source>
        <dbReference type="ARBA" id="ARBA00022475"/>
    </source>
</evidence>
<dbReference type="InterPro" id="IPR050833">
    <property type="entry name" value="Poly_Biosynth_Transport"/>
</dbReference>
<protein>
    <submittedName>
        <fullName evidence="7">Uncharacterized protein</fullName>
    </submittedName>
</protein>
<evidence type="ECO:0000256" key="1">
    <source>
        <dbReference type="ARBA" id="ARBA00004651"/>
    </source>
</evidence>
<evidence type="ECO:0000256" key="6">
    <source>
        <dbReference type="SAM" id="Phobius"/>
    </source>
</evidence>